<feature type="region of interest" description="Disordered" evidence="1">
    <location>
        <begin position="139"/>
        <end position="162"/>
    </location>
</feature>
<evidence type="ECO:0000259" key="2">
    <source>
        <dbReference type="Pfam" id="PF18721"/>
    </source>
</evidence>
<evidence type="ECO:0000313" key="3">
    <source>
        <dbReference type="EMBL" id="KAF7344089.1"/>
    </source>
</evidence>
<feature type="domain" description="CxC6 like cysteine cluster associated with KDZ" evidence="2">
    <location>
        <begin position="324"/>
        <end position="389"/>
    </location>
</feature>
<reference evidence="3" key="1">
    <citation type="submission" date="2020-05" db="EMBL/GenBank/DDBJ databases">
        <title>Mycena genomes resolve the evolution of fungal bioluminescence.</title>
        <authorList>
            <person name="Tsai I.J."/>
        </authorList>
    </citation>
    <scope>NUCLEOTIDE SEQUENCE</scope>
    <source>
        <strain evidence="3">CCC161011</strain>
    </source>
</reference>
<evidence type="ECO:0000256" key="1">
    <source>
        <dbReference type="SAM" id="MobiDB-lite"/>
    </source>
</evidence>
<organism evidence="3 4">
    <name type="scientific">Mycena venus</name>
    <dbReference type="NCBI Taxonomy" id="2733690"/>
    <lineage>
        <taxon>Eukaryota</taxon>
        <taxon>Fungi</taxon>
        <taxon>Dikarya</taxon>
        <taxon>Basidiomycota</taxon>
        <taxon>Agaricomycotina</taxon>
        <taxon>Agaricomycetes</taxon>
        <taxon>Agaricomycetidae</taxon>
        <taxon>Agaricales</taxon>
        <taxon>Marasmiineae</taxon>
        <taxon>Mycenaceae</taxon>
        <taxon>Mycena</taxon>
    </lineage>
</organism>
<dbReference type="Pfam" id="PF18721">
    <property type="entry name" value="CxC6"/>
    <property type="match status" value="1"/>
</dbReference>
<feature type="region of interest" description="Disordered" evidence="1">
    <location>
        <begin position="1"/>
        <end position="22"/>
    </location>
</feature>
<feature type="region of interest" description="Disordered" evidence="1">
    <location>
        <begin position="79"/>
        <end position="109"/>
    </location>
</feature>
<keyword evidence="4" id="KW-1185">Reference proteome</keyword>
<accession>A0A8H6XPG8</accession>
<evidence type="ECO:0000313" key="4">
    <source>
        <dbReference type="Proteomes" id="UP000620124"/>
    </source>
</evidence>
<dbReference type="Proteomes" id="UP000620124">
    <property type="component" value="Unassembled WGS sequence"/>
</dbReference>
<comment type="caution">
    <text evidence="3">The sequence shown here is derived from an EMBL/GenBank/DDBJ whole genome shotgun (WGS) entry which is preliminary data.</text>
</comment>
<dbReference type="InterPro" id="IPR040898">
    <property type="entry name" value="CxC6"/>
</dbReference>
<sequence>MDNAPSVPGINPGPPISLSERPLREKLVDELRLIAGAMGLKLPPNTKKDKMRDAINRALVNDDGIANDPQWLPLLAHRSAPKAGGKTSAGKALEEQVEASRPPQAPTGANKTLLAQNLKTDPPGQFTRLALSGPQAKAVNISNSENGSDSSEGENIGVSPPRTPELGLHRFHSGWSNFADWVNDCTSSERKFTYRQSQRLWTEHFSRRLLVFHNKIHTFLCSAHPNTRVLSDAVRTTIGVDGGVLATAMTHGCVECTHVKRFRSDLVAEGAVFGRDYELAEMDNGIEAPPPDIGDDPAAVQLPLPQQLNAPPPGLPRGYVRLAVMDGKNIQHRKCALDLCQRPLLNYRDGRFCEVHLDLRDICGIIPCGRPVREAGAVTCNDQAHMDWYRQYHNRFSRLSFPGVRRVIRRQQERGDNSTAPALRVELPALGDLPGDQVVHTFKAGSTYCLQTIQWACGYPIGWGKCYRSESESQVLGIMDRIWADHPDSRPSFLAYDNACSLLRHIVTQDSRSP</sequence>
<protein>
    <recommendedName>
        <fullName evidence="2">CxC6 like cysteine cluster associated with KDZ domain-containing protein</fullName>
    </recommendedName>
</protein>
<dbReference type="AlphaFoldDB" id="A0A8H6XPG8"/>
<dbReference type="EMBL" id="JACAZI010000015">
    <property type="protein sequence ID" value="KAF7344089.1"/>
    <property type="molecule type" value="Genomic_DNA"/>
</dbReference>
<proteinExistence type="predicted"/>
<dbReference type="OrthoDB" id="2527272at2759"/>
<name>A0A8H6XPG8_9AGAR</name>
<feature type="compositionally biased region" description="Low complexity" evidence="1">
    <location>
        <begin position="140"/>
        <end position="157"/>
    </location>
</feature>
<gene>
    <name evidence="3" type="ORF">MVEN_01698600</name>
</gene>